<accession>A0A6G1H6J9</accession>
<feature type="compositionally biased region" description="Low complexity" evidence="1">
    <location>
        <begin position="109"/>
        <end position="120"/>
    </location>
</feature>
<feature type="compositionally biased region" description="Basic residues" evidence="1">
    <location>
        <begin position="263"/>
        <end position="275"/>
    </location>
</feature>
<feature type="compositionally biased region" description="Low complexity" evidence="1">
    <location>
        <begin position="510"/>
        <end position="524"/>
    </location>
</feature>
<dbReference type="OrthoDB" id="4174342at2759"/>
<reference evidence="2" key="1">
    <citation type="journal article" date="2020" name="Stud. Mycol.">
        <title>101 Dothideomycetes genomes: a test case for predicting lifestyles and emergence of pathogens.</title>
        <authorList>
            <person name="Haridas S."/>
            <person name="Albert R."/>
            <person name="Binder M."/>
            <person name="Bloem J."/>
            <person name="Labutti K."/>
            <person name="Salamov A."/>
            <person name="Andreopoulos B."/>
            <person name="Baker S."/>
            <person name="Barry K."/>
            <person name="Bills G."/>
            <person name="Bluhm B."/>
            <person name="Cannon C."/>
            <person name="Castanera R."/>
            <person name="Culley D."/>
            <person name="Daum C."/>
            <person name="Ezra D."/>
            <person name="Gonzalez J."/>
            <person name="Henrissat B."/>
            <person name="Kuo A."/>
            <person name="Liang C."/>
            <person name="Lipzen A."/>
            <person name="Lutzoni F."/>
            <person name="Magnuson J."/>
            <person name="Mondo S."/>
            <person name="Nolan M."/>
            <person name="Ohm R."/>
            <person name="Pangilinan J."/>
            <person name="Park H.-J."/>
            <person name="Ramirez L."/>
            <person name="Alfaro M."/>
            <person name="Sun H."/>
            <person name="Tritt A."/>
            <person name="Yoshinaga Y."/>
            <person name="Zwiers L.-H."/>
            <person name="Turgeon B."/>
            <person name="Goodwin S."/>
            <person name="Spatafora J."/>
            <person name="Crous P."/>
            <person name="Grigoriev I."/>
        </authorList>
    </citation>
    <scope>NUCLEOTIDE SEQUENCE</scope>
    <source>
        <strain evidence="2">CBS 113979</strain>
    </source>
</reference>
<evidence type="ECO:0000313" key="2">
    <source>
        <dbReference type="EMBL" id="KAF1988694.1"/>
    </source>
</evidence>
<sequence length="629" mass="66878">MTEIMAAASDWPHSPSMMKHSPTDIPSPLYAERPIRPLPKRRLRSRLSDQEADSIVFPTAPPEPTTLFSVPYAPPERGPVMPGRLAGREEHPDNGHAPPAMMHFTKNDGSSGAASSRPGRANPPAPGSTTSSVDGYESFENTNNKKKRKIPLSNSVNGHHSSLSSEMANMGISGHEGDAGAADGDGSGLGQYYGSGTPTSAAATGPGTGISGAGRGRYGRSGRGSLERRPLATTTNGMNSYASPSKARRDWSSLAGAKGSPPSRKRRFSLGRSHSHPAATGQPDQGIISAAIANAAQQGPLTQQKGNENVSLLQQQASKTTPQRTQFTFTCESETSNNIPWHGAHRYPGGAGPGQGMPPVGMGKGVENLPPNMHPNGVPMRGGGAVQASQILQQAAQQPQKKTRPRRPGRAYAIAARSRRLQQEYNNYHHPPARDEIWICEFCEYEDIFGKPPEALIRQYEIKDRKEQKRLAEKRRLLEKAKMKNRKGKKGSKKNNNSNNGGGGGGGGNQQASQQAQQQQKGGQHAQDATAGAARYDDLPPEELEGDAEAGEEYFDDEFDAQMQRRQRERDLELELEDEGLDGRKAFFEGSGGDYDYGDGDPGVGVGKGKGAGGGVGGGRGGKGVGGVA</sequence>
<name>A0A6G1H6J9_9PEZI</name>
<feature type="compositionally biased region" description="Gly residues" evidence="1">
    <location>
        <begin position="183"/>
        <end position="193"/>
    </location>
</feature>
<dbReference type="AlphaFoldDB" id="A0A6G1H6J9"/>
<feature type="compositionally biased region" description="Polar residues" evidence="1">
    <location>
        <begin position="152"/>
        <end position="167"/>
    </location>
</feature>
<organism evidence="2 3">
    <name type="scientific">Aulographum hederae CBS 113979</name>
    <dbReference type="NCBI Taxonomy" id="1176131"/>
    <lineage>
        <taxon>Eukaryota</taxon>
        <taxon>Fungi</taxon>
        <taxon>Dikarya</taxon>
        <taxon>Ascomycota</taxon>
        <taxon>Pezizomycotina</taxon>
        <taxon>Dothideomycetes</taxon>
        <taxon>Pleosporomycetidae</taxon>
        <taxon>Aulographales</taxon>
        <taxon>Aulographaceae</taxon>
    </lineage>
</organism>
<feature type="region of interest" description="Disordered" evidence="1">
    <location>
        <begin position="583"/>
        <end position="602"/>
    </location>
</feature>
<feature type="compositionally biased region" description="Gly residues" evidence="1">
    <location>
        <begin position="590"/>
        <end position="602"/>
    </location>
</feature>
<keyword evidence="3" id="KW-1185">Reference proteome</keyword>
<feature type="compositionally biased region" description="Basic residues" evidence="1">
    <location>
        <begin position="483"/>
        <end position="493"/>
    </location>
</feature>
<feature type="compositionally biased region" description="Polar residues" evidence="1">
    <location>
        <begin position="232"/>
        <end position="243"/>
    </location>
</feature>
<protein>
    <submittedName>
        <fullName evidence="2">Uncharacterized protein</fullName>
    </submittedName>
</protein>
<dbReference type="Proteomes" id="UP000800041">
    <property type="component" value="Unassembled WGS sequence"/>
</dbReference>
<feature type="compositionally biased region" description="Low complexity" evidence="1">
    <location>
        <begin position="194"/>
        <end position="205"/>
    </location>
</feature>
<feature type="region of interest" description="Disordered" evidence="1">
    <location>
        <begin position="1"/>
        <end position="283"/>
    </location>
</feature>
<evidence type="ECO:0000313" key="3">
    <source>
        <dbReference type="Proteomes" id="UP000800041"/>
    </source>
</evidence>
<feature type="region of interest" description="Disordered" evidence="1">
    <location>
        <begin position="479"/>
        <end position="559"/>
    </location>
</feature>
<evidence type="ECO:0000256" key="1">
    <source>
        <dbReference type="SAM" id="MobiDB-lite"/>
    </source>
</evidence>
<feature type="compositionally biased region" description="Acidic residues" evidence="1">
    <location>
        <begin position="539"/>
        <end position="559"/>
    </location>
</feature>
<proteinExistence type="predicted"/>
<dbReference type="EMBL" id="ML977147">
    <property type="protein sequence ID" value="KAF1988694.1"/>
    <property type="molecule type" value="Genomic_DNA"/>
</dbReference>
<feature type="compositionally biased region" description="Gly residues" evidence="1">
    <location>
        <begin position="500"/>
        <end position="509"/>
    </location>
</feature>
<feature type="compositionally biased region" description="Gly residues" evidence="1">
    <location>
        <begin position="206"/>
        <end position="222"/>
    </location>
</feature>
<gene>
    <name evidence="2" type="ORF">K402DRAFT_18086</name>
</gene>